<dbReference type="Proteomes" id="UP000237640">
    <property type="component" value="Unassembled WGS sequence"/>
</dbReference>
<dbReference type="SUPFAM" id="SSF48317">
    <property type="entry name" value="Acid phosphatase/Vanadium-dependent haloperoxidase"/>
    <property type="match status" value="1"/>
</dbReference>
<organism evidence="2 3">
    <name type="scientific">Flagellimonas meridianipacifica</name>
    <dbReference type="NCBI Taxonomy" id="1080225"/>
    <lineage>
        <taxon>Bacteria</taxon>
        <taxon>Pseudomonadati</taxon>
        <taxon>Bacteroidota</taxon>
        <taxon>Flavobacteriia</taxon>
        <taxon>Flavobacteriales</taxon>
        <taxon>Flavobacteriaceae</taxon>
        <taxon>Flagellimonas</taxon>
    </lineage>
</organism>
<comment type="caution">
    <text evidence="2">The sequence shown here is derived from an EMBL/GenBank/DDBJ whole genome shotgun (WGS) entry which is preliminary data.</text>
</comment>
<dbReference type="AlphaFoldDB" id="A0A2T0MH17"/>
<name>A0A2T0MH17_9FLAO</name>
<feature type="domain" description="Phosphatidic acid phosphatase type 2/haloperoxidase" evidence="1">
    <location>
        <begin position="115"/>
        <end position="213"/>
    </location>
</feature>
<dbReference type="Pfam" id="PF01569">
    <property type="entry name" value="PAP2"/>
    <property type="match status" value="1"/>
</dbReference>
<dbReference type="Gene3D" id="1.20.144.10">
    <property type="entry name" value="Phosphatidic acid phosphatase type 2/haloperoxidase"/>
    <property type="match status" value="1"/>
</dbReference>
<dbReference type="InterPro" id="IPR000326">
    <property type="entry name" value="PAP2/HPO"/>
</dbReference>
<sequence length="249" mass="27964">MFSKKYLFGIFFLLLISPIFCLGQYQVILDSTFFNERTERQRLTIKKMAIPVGLTATALLMTNGDFEQGLQPKVNRNLRTNIDDYTRFAPLAVMYISDGLGAKAENHWFDQTKNAGLSLLLTQAITTGLKINIDKERPNGANEEAFPSGHTSLAFASATVLHEEFKNTEPILAYSGYAFAISTAYLRMAKNKHWLSDVILGSALGIAVTKLVYHFDYLFSWNPFKKSDRLLIAPTVSQEGAGAYFSFRF</sequence>
<dbReference type="InterPro" id="IPR036938">
    <property type="entry name" value="PAP2/HPO_sf"/>
</dbReference>
<protein>
    <submittedName>
        <fullName evidence="2">PAP2 superfamily protein</fullName>
    </submittedName>
</protein>
<evidence type="ECO:0000313" key="2">
    <source>
        <dbReference type="EMBL" id="PRX56869.1"/>
    </source>
</evidence>
<evidence type="ECO:0000313" key="3">
    <source>
        <dbReference type="Proteomes" id="UP000237640"/>
    </source>
</evidence>
<dbReference type="EMBL" id="PVYX01000001">
    <property type="protein sequence ID" value="PRX56869.1"/>
    <property type="molecule type" value="Genomic_DNA"/>
</dbReference>
<accession>A0A2T0MH17</accession>
<proteinExistence type="predicted"/>
<dbReference type="CDD" id="cd03394">
    <property type="entry name" value="PAP2_like_5"/>
    <property type="match status" value="1"/>
</dbReference>
<dbReference type="SMART" id="SM00014">
    <property type="entry name" value="acidPPc"/>
    <property type="match status" value="1"/>
</dbReference>
<reference evidence="2 3" key="1">
    <citation type="submission" date="2018-03" db="EMBL/GenBank/DDBJ databases">
        <title>Genomic Encyclopedia of Archaeal and Bacterial Type Strains, Phase II (KMG-II): from individual species to whole genera.</title>
        <authorList>
            <person name="Goeker M."/>
        </authorList>
    </citation>
    <scope>NUCLEOTIDE SEQUENCE [LARGE SCALE GENOMIC DNA]</scope>
    <source>
        <strain evidence="2 3">DSM 25027</strain>
    </source>
</reference>
<dbReference type="OrthoDB" id="9773582at2"/>
<dbReference type="RefSeq" id="WP_106143807.1">
    <property type="nucleotide sequence ID" value="NZ_PVYX01000001.1"/>
</dbReference>
<keyword evidence="3" id="KW-1185">Reference proteome</keyword>
<gene>
    <name evidence="2" type="ORF">CLV81_0868</name>
</gene>
<evidence type="ECO:0000259" key="1">
    <source>
        <dbReference type="SMART" id="SM00014"/>
    </source>
</evidence>